<feature type="region of interest" description="Disordered" evidence="1">
    <location>
        <begin position="1"/>
        <end position="40"/>
    </location>
</feature>
<keyword evidence="2" id="KW-0812">Transmembrane</keyword>
<sequence length="105" mass="11601">MRTSELKDAWRRSVRKRRDEDARAQPLDLTTDPHTPTRGTRGWMAAAISFGLATVAVMRLNRGDDVVPGWVIGSSAGVTVLCLGVWALLYRRVKTKGQVPVRPSS</sequence>
<organism evidence="3 4">
    <name type="scientific">Kineococcus aurantiacus</name>
    <dbReference type="NCBI Taxonomy" id="37633"/>
    <lineage>
        <taxon>Bacteria</taxon>
        <taxon>Bacillati</taxon>
        <taxon>Actinomycetota</taxon>
        <taxon>Actinomycetes</taxon>
        <taxon>Kineosporiales</taxon>
        <taxon>Kineosporiaceae</taxon>
        <taxon>Kineococcus</taxon>
    </lineage>
</organism>
<feature type="transmembrane region" description="Helical" evidence="2">
    <location>
        <begin position="67"/>
        <end position="89"/>
    </location>
</feature>
<reference evidence="3 4" key="1">
    <citation type="submission" date="2020-07" db="EMBL/GenBank/DDBJ databases">
        <title>Sequencing the genomes of 1000 actinobacteria strains.</title>
        <authorList>
            <person name="Klenk H.-P."/>
        </authorList>
    </citation>
    <scope>NUCLEOTIDE SEQUENCE [LARGE SCALE GENOMIC DNA]</scope>
    <source>
        <strain evidence="3 4">DSM 7487</strain>
    </source>
</reference>
<name>A0A7Y9J0W2_9ACTN</name>
<feature type="compositionally biased region" description="Basic and acidic residues" evidence="1">
    <location>
        <begin position="1"/>
        <end position="23"/>
    </location>
</feature>
<evidence type="ECO:0000313" key="3">
    <source>
        <dbReference type="EMBL" id="NYD22611.1"/>
    </source>
</evidence>
<gene>
    <name evidence="3" type="ORF">BJ968_002151</name>
</gene>
<dbReference type="EMBL" id="JACCBB010000001">
    <property type="protein sequence ID" value="NYD22611.1"/>
    <property type="molecule type" value="Genomic_DNA"/>
</dbReference>
<evidence type="ECO:0000313" key="4">
    <source>
        <dbReference type="Proteomes" id="UP000521922"/>
    </source>
</evidence>
<dbReference type="RefSeq" id="WP_179751709.1">
    <property type="nucleotide sequence ID" value="NZ_BAAAGN010000034.1"/>
</dbReference>
<accession>A0A7Y9J0W2</accession>
<dbReference type="AlphaFoldDB" id="A0A7Y9J0W2"/>
<keyword evidence="2" id="KW-0472">Membrane</keyword>
<feature type="transmembrane region" description="Helical" evidence="2">
    <location>
        <begin position="43"/>
        <end position="61"/>
    </location>
</feature>
<keyword evidence="2" id="KW-1133">Transmembrane helix</keyword>
<comment type="caution">
    <text evidence="3">The sequence shown here is derived from an EMBL/GenBank/DDBJ whole genome shotgun (WGS) entry which is preliminary data.</text>
</comment>
<dbReference type="Proteomes" id="UP000521922">
    <property type="component" value="Unassembled WGS sequence"/>
</dbReference>
<protein>
    <submittedName>
        <fullName evidence="3">Uncharacterized protein</fullName>
    </submittedName>
</protein>
<evidence type="ECO:0000256" key="2">
    <source>
        <dbReference type="SAM" id="Phobius"/>
    </source>
</evidence>
<proteinExistence type="predicted"/>
<evidence type="ECO:0000256" key="1">
    <source>
        <dbReference type="SAM" id="MobiDB-lite"/>
    </source>
</evidence>
<feature type="compositionally biased region" description="Low complexity" evidence="1">
    <location>
        <begin position="26"/>
        <end position="37"/>
    </location>
</feature>
<keyword evidence="4" id="KW-1185">Reference proteome</keyword>